<evidence type="ECO:0000256" key="1">
    <source>
        <dbReference type="SAM" id="MobiDB-lite"/>
    </source>
</evidence>
<dbReference type="EMBL" id="CAMXCT030001624">
    <property type="protein sequence ID" value="CAL4779022.1"/>
    <property type="molecule type" value="Genomic_DNA"/>
</dbReference>
<sequence>MASLNLDEHTLRMLVWEHCCASEEQSLQLLQLRSVSRWWRQQFDLRRIQPLYGFALPAVAHVAMHWGMFTEHGVISTQSWHRDSEVVWITDPDEDHGDFEGYSEGSKISPWQAYQLWHALLQRVCAWHSSQGKPQPFGQGLEVCRLQLGPRGRRRDIEVFQPYAERSFLFMRMSPAERQAAMQKFFPPFKDLCSKFIRCGEKVKGTAADGARLSRLCPFEGACPVQPLHLFGPRDAQKDDLTSTHSAESGGPMEGEDVDCLKTNSDSHAGIANGSKLNCWQM</sequence>
<comment type="caution">
    <text evidence="2">The sequence shown here is derived from an EMBL/GenBank/DDBJ whole genome shotgun (WGS) entry which is preliminary data.</text>
</comment>
<evidence type="ECO:0000313" key="2">
    <source>
        <dbReference type="EMBL" id="CAI3991710.1"/>
    </source>
</evidence>
<dbReference type="OrthoDB" id="447751at2759"/>
<accession>A0A9P1CHI9</accession>
<evidence type="ECO:0000313" key="5">
    <source>
        <dbReference type="Proteomes" id="UP001152797"/>
    </source>
</evidence>
<reference evidence="3" key="2">
    <citation type="submission" date="2024-04" db="EMBL/GenBank/DDBJ databases">
        <authorList>
            <person name="Chen Y."/>
            <person name="Shah S."/>
            <person name="Dougan E. K."/>
            <person name="Thang M."/>
            <person name="Chan C."/>
        </authorList>
    </citation>
    <scope>NUCLEOTIDE SEQUENCE [LARGE SCALE GENOMIC DNA]</scope>
</reference>
<dbReference type="EMBL" id="CAMXCT010001624">
    <property type="protein sequence ID" value="CAI3991710.1"/>
    <property type="molecule type" value="Genomic_DNA"/>
</dbReference>
<keyword evidence="5" id="KW-1185">Reference proteome</keyword>
<organism evidence="2">
    <name type="scientific">Cladocopium goreaui</name>
    <dbReference type="NCBI Taxonomy" id="2562237"/>
    <lineage>
        <taxon>Eukaryota</taxon>
        <taxon>Sar</taxon>
        <taxon>Alveolata</taxon>
        <taxon>Dinophyceae</taxon>
        <taxon>Suessiales</taxon>
        <taxon>Symbiodiniaceae</taxon>
        <taxon>Cladocopium</taxon>
    </lineage>
</organism>
<dbReference type="Proteomes" id="UP001152797">
    <property type="component" value="Unassembled WGS sequence"/>
</dbReference>
<evidence type="ECO:0000313" key="4">
    <source>
        <dbReference type="EMBL" id="CAL4779022.1"/>
    </source>
</evidence>
<dbReference type="EMBL" id="CAMXCT020001624">
    <property type="protein sequence ID" value="CAL1145085.1"/>
    <property type="molecule type" value="Genomic_DNA"/>
</dbReference>
<name>A0A9P1CHI9_9DINO</name>
<dbReference type="AlphaFoldDB" id="A0A9P1CHI9"/>
<gene>
    <name evidence="2" type="ORF">C1SCF055_LOCUS18596</name>
</gene>
<evidence type="ECO:0000313" key="3">
    <source>
        <dbReference type="EMBL" id="CAL1145085.1"/>
    </source>
</evidence>
<feature type="region of interest" description="Disordered" evidence="1">
    <location>
        <begin position="234"/>
        <end position="262"/>
    </location>
</feature>
<proteinExistence type="predicted"/>
<reference evidence="2" key="1">
    <citation type="submission" date="2022-10" db="EMBL/GenBank/DDBJ databases">
        <authorList>
            <person name="Chen Y."/>
            <person name="Dougan E. K."/>
            <person name="Chan C."/>
            <person name="Rhodes N."/>
            <person name="Thang M."/>
        </authorList>
    </citation>
    <scope>NUCLEOTIDE SEQUENCE</scope>
</reference>
<protein>
    <submittedName>
        <fullName evidence="4">COP9 signalosome complex subunit 8</fullName>
    </submittedName>
</protein>